<comment type="caution">
    <text evidence="2">The sequence shown here is derived from an EMBL/GenBank/DDBJ whole genome shotgun (WGS) entry which is preliminary data.</text>
</comment>
<organism evidence="2 3">
    <name type="scientific">Funneliformis geosporum</name>
    <dbReference type="NCBI Taxonomy" id="1117311"/>
    <lineage>
        <taxon>Eukaryota</taxon>
        <taxon>Fungi</taxon>
        <taxon>Fungi incertae sedis</taxon>
        <taxon>Mucoromycota</taxon>
        <taxon>Glomeromycotina</taxon>
        <taxon>Glomeromycetes</taxon>
        <taxon>Glomerales</taxon>
        <taxon>Glomeraceae</taxon>
        <taxon>Funneliformis</taxon>
    </lineage>
</organism>
<accession>A0A9W4X9R2</accession>
<sequence length="176" mass="20738">SRRSSKVSKMTGNNDDILVDTSSRDQSSPPKNSSYNPFRDPSESDLKWAELMYKIHDDTEFITNYENAVSSEERIKMLTYLANNNTLQKFPTSFQRTYDDSDNDEGSVFNVSVRSDEAVQNYSGITWNNPLEYVREFHKNDYEYEKNQEYINEPFKNDEFIEYWHIFQGNDTPCLI</sequence>
<evidence type="ECO:0000256" key="1">
    <source>
        <dbReference type="SAM" id="MobiDB-lite"/>
    </source>
</evidence>
<dbReference type="Proteomes" id="UP001153678">
    <property type="component" value="Unassembled WGS sequence"/>
</dbReference>
<dbReference type="EMBL" id="CAMKVN010014253">
    <property type="protein sequence ID" value="CAI2196452.1"/>
    <property type="molecule type" value="Genomic_DNA"/>
</dbReference>
<name>A0A9W4X9R2_9GLOM</name>
<evidence type="ECO:0000313" key="3">
    <source>
        <dbReference type="Proteomes" id="UP001153678"/>
    </source>
</evidence>
<protein>
    <submittedName>
        <fullName evidence="2">12768_t:CDS:1</fullName>
    </submittedName>
</protein>
<dbReference type="AlphaFoldDB" id="A0A9W4X9R2"/>
<gene>
    <name evidence="2" type="ORF">FWILDA_LOCUS17587</name>
</gene>
<feature type="region of interest" description="Disordered" evidence="1">
    <location>
        <begin position="1"/>
        <end position="41"/>
    </location>
</feature>
<feature type="non-terminal residue" evidence="2">
    <location>
        <position position="176"/>
    </location>
</feature>
<feature type="non-terminal residue" evidence="2">
    <location>
        <position position="1"/>
    </location>
</feature>
<evidence type="ECO:0000313" key="2">
    <source>
        <dbReference type="EMBL" id="CAI2196452.1"/>
    </source>
</evidence>
<reference evidence="2" key="1">
    <citation type="submission" date="2022-08" db="EMBL/GenBank/DDBJ databases">
        <authorList>
            <person name="Kallberg Y."/>
            <person name="Tangrot J."/>
            <person name="Rosling A."/>
        </authorList>
    </citation>
    <scope>NUCLEOTIDE SEQUENCE</scope>
    <source>
        <strain evidence="2">Wild A</strain>
    </source>
</reference>
<keyword evidence="3" id="KW-1185">Reference proteome</keyword>
<feature type="compositionally biased region" description="Polar residues" evidence="1">
    <location>
        <begin position="7"/>
        <end position="36"/>
    </location>
</feature>
<proteinExistence type="predicted"/>